<dbReference type="InterPro" id="IPR036259">
    <property type="entry name" value="MFS_trans_sf"/>
</dbReference>
<dbReference type="AlphaFoldDB" id="A0A8K0QXD9"/>
<evidence type="ECO:0000259" key="7">
    <source>
        <dbReference type="PROSITE" id="PS50850"/>
    </source>
</evidence>
<evidence type="ECO:0000256" key="2">
    <source>
        <dbReference type="ARBA" id="ARBA00022448"/>
    </source>
</evidence>
<dbReference type="PANTHER" id="PTHR23502">
    <property type="entry name" value="MAJOR FACILITATOR SUPERFAMILY"/>
    <property type="match status" value="1"/>
</dbReference>
<evidence type="ECO:0000256" key="4">
    <source>
        <dbReference type="ARBA" id="ARBA00022989"/>
    </source>
</evidence>
<sequence>MDTAAVHDRIEQSAAGDEIKTTTESIHHDIPSDSGAKVAAIVSPLHPTDDAEAAEEATVAPLHTVFMQRQRLFICIMTTLASFFSPLSGQIYFPAIPDIAREYNTSIGHINLTITTYMILQGLAPTVMGTFGDTTGRRPAYIVTFAIYFAANIGLATQKSYAALLVLRCMQSAGSSGTIALGQGVISDIATPAERGKYLGPVVSGVMLAPALGPTIGGLLAQFLGWRSIFWFLTIISGVYLVVYTLFMPETSRKVVGDGSIPPLDWWVMSPYQYWTAQQERKVAIREGRSHEAEERLRKARELAANRKFQFPNPLMSIMILREKDAAIVICFISLCMSVLMPIMASMPTLFGEVYNFGTFQVGLCYLPIGAAAILAASFNGKIMDWNYRRWAKKLNFPYEKKRTTDLRNFPIEKSRLQPVFIFTPIVAACCISFGWALQAHANLAVLLVIEFILGYTQVSASNNLSSLLVDLFPGKASTAVAASSLVRCWLAGAATAAIDPMLGAMGWGWCFTFLGLVLVCGLCLVFVEYRNGTVWRNQRRQREAQEEEQAESRSD</sequence>
<dbReference type="InterPro" id="IPR011701">
    <property type="entry name" value="MFS"/>
</dbReference>
<feature type="transmembrane region" description="Helical" evidence="6">
    <location>
        <begin position="326"/>
        <end position="345"/>
    </location>
</feature>
<organism evidence="8 9">
    <name type="scientific">Paraphoma chrysanthemicola</name>
    <dbReference type="NCBI Taxonomy" id="798071"/>
    <lineage>
        <taxon>Eukaryota</taxon>
        <taxon>Fungi</taxon>
        <taxon>Dikarya</taxon>
        <taxon>Ascomycota</taxon>
        <taxon>Pezizomycotina</taxon>
        <taxon>Dothideomycetes</taxon>
        <taxon>Pleosporomycetidae</taxon>
        <taxon>Pleosporales</taxon>
        <taxon>Pleosporineae</taxon>
        <taxon>Phaeosphaeriaceae</taxon>
        <taxon>Paraphoma</taxon>
    </lineage>
</organism>
<dbReference type="GO" id="GO:0022857">
    <property type="term" value="F:transmembrane transporter activity"/>
    <property type="evidence" value="ECO:0007669"/>
    <property type="project" value="InterPro"/>
</dbReference>
<dbReference type="Pfam" id="PF07690">
    <property type="entry name" value="MFS_1"/>
    <property type="match status" value="1"/>
</dbReference>
<feature type="transmembrane region" description="Helical" evidence="6">
    <location>
        <begin position="107"/>
        <end position="128"/>
    </location>
</feature>
<comment type="caution">
    <text evidence="8">The sequence shown here is derived from an EMBL/GenBank/DDBJ whole genome shotgun (WGS) entry which is preliminary data.</text>
</comment>
<evidence type="ECO:0000313" key="8">
    <source>
        <dbReference type="EMBL" id="KAH7076074.1"/>
    </source>
</evidence>
<evidence type="ECO:0000256" key="3">
    <source>
        <dbReference type="ARBA" id="ARBA00022692"/>
    </source>
</evidence>
<feature type="transmembrane region" description="Helical" evidence="6">
    <location>
        <begin position="72"/>
        <end position="95"/>
    </location>
</feature>
<evidence type="ECO:0000256" key="6">
    <source>
        <dbReference type="SAM" id="Phobius"/>
    </source>
</evidence>
<dbReference type="FunFam" id="1.20.1720.10:FF:000009">
    <property type="entry name" value="MFS multidrug transporter"/>
    <property type="match status" value="1"/>
</dbReference>
<evidence type="ECO:0000256" key="1">
    <source>
        <dbReference type="ARBA" id="ARBA00004141"/>
    </source>
</evidence>
<feature type="transmembrane region" description="Helical" evidence="6">
    <location>
        <begin position="198"/>
        <end position="223"/>
    </location>
</feature>
<feature type="transmembrane region" description="Helical" evidence="6">
    <location>
        <begin position="357"/>
        <end position="379"/>
    </location>
</feature>
<dbReference type="PRINTS" id="PR01036">
    <property type="entry name" value="TCRTETB"/>
</dbReference>
<evidence type="ECO:0000313" key="9">
    <source>
        <dbReference type="Proteomes" id="UP000813461"/>
    </source>
</evidence>
<dbReference type="EMBL" id="JAGMVJ010000019">
    <property type="protein sequence ID" value="KAH7076074.1"/>
    <property type="molecule type" value="Genomic_DNA"/>
</dbReference>
<dbReference type="InterPro" id="IPR020846">
    <property type="entry name" value="MFS_dom"/>
</dbReference>
<dbReference type="Proteomes" id="UP000813461">
    <property type="component" value="Unassembled WGS sequence"/>
</dbReference>
<accession>A0A8K0QXD9</accession>
<dbReference type="Gene3D" id="1.20.1250.20">
    <property type="entry name" value="MFS general substrate transporter like domains"/>
    <property type="match status" value="1"/>
</dbReference>
<keyword evidence="4 6" id="KW-1133">Transmembrane helix</keyword>
<comment type="subcellular location">
    <subcellularLocation>
        <location evidence="1">Membrane</location>
        <topology evidence="1">Multi-pass membrane protein</topology>
    </subcellularLocation>
</comment>
<gene>
    <name evidence="8" type="ORF">FB567DRAFT_452363</name>
</gene>
<name>A0A8K0QXD9_9PLEO</name>
<dbReference type="SUPFAM" id="SSF103473">
    <property type="entry name" value="MFS general substrate transporter"/>
    <property type="match status" value="1"/>
</dbReference>
<dbReference type="GO" id="GO:0005886">
    <property type="term" value="C:plasma membrane"/>
    <property type="evidence" value="ECO:0007669"/>
    <property type="project" value="TreeGrafter"/>
</dbReference>
<dbReference type="PANTHER" id="PTHR23502:SF150">
    <property type="entry name" value="MAJOR FACILITATOR SUPERFAMILY (MFS) PROFILE DOMAIN-CONTAINING PROTEIN-RELATED"/>
    <property type="match status" value="1"/>
</dbReference>
<reference evidence="8" key="1">
    <citation type="journal article" date="2021" name="Nat. Commun.">
        <title>Genetic determinants of endophytism in the Arabidopsis root mycobiome.</title>
        <authorList>
            <person name="Mesny F."/>
            <person name="Miyauchi S."/>
            <person name="Thiergart T."/>
            <person name="Pickel B."/>
            <person name="Atanasova L."/>
            <person name="Karlsson M."/>
            <person name="Huettel B."/>
            <person name="Barry K.W."/>
            <person name="Haridas S."/>
            <person name="Chen C."/>
            <person name="Bauer D."/>
            <person name="Andreopoulos W."/>
            <person name="Pangilinan J."/>
            <person name="LaButti K."/>
            <person name="Riley R."/>
            <person name="Lipzen A."/>
            <person name="Clum A."/>
            <person name="Drula E."/>
            <person name="Henrissat B."/>
            <person name="Kohler A."/>
            <person name="Grigoriev I.V."/>
            <person name="Martin F.M."/>
            <person name="Hacquard S."/>
        </authorList>
    </citation>
    <scope>NUCLEOTIDE SEQUENCE</scope>
    <source>
        <strain evidence="8">MPI-SDFR-AT-0120</strain>
    </source>
</reference>
<keyword evidence="2" id="KW-0813">Transport</keyword>
<dbReference type="PROSITE" id="PS50850">
    <property type="entry name" value="MFS"/>
    <property type="match status" value="1"/>
</dbReference>
<dbReference type="Gene3D" id="1.20.1720.10">
    <property type="entry name" value="Multidrug resistance protein D"/>
    <property type="match status" value="1"/>
</dbReference>
<keyword evidence="3 6" id="KW-0812">Transmembrane</keyword>
<feature type="transmembrane region" description="Helical" evidence="6">
    <location>
        <begin position="505"/>
        <end position="528"/>
    </location>
</feature>
<feature type="transmembrane region" description="Helical" evidence="6">
    <location>
        <begin position="420"/>
        <end position="438"/>
    </location>
</feature>
<keyword evidence="9" id="KW-1185">Reference proteome</keyword>
<evidence type="ECO:0000256" key="5">
    <source>
        <dbReference type="ARBA" id="ARBA00023136"/>
    </source>
</evidence>
<feature type="domain" description="Major facilitator superfamily (MFS) profile" evidence="7">
    <location>
        <begin position="74"/>
        <end position="534"/>
    </location>
</feature>
<keyword evidence="5 6" id="KW-0472">Membrane</keyword>
<dbReference type="OrthoDB" id="2441642at2759"/>
<proteinExistence type="predicted"/>
<protein>
    <submittedName>
        <fullName evidence="8">MFS transporter</fullName>
    </submittedName>
</protein>
<feature type="transmembrane region" description="Helical" evidence="6">
    <location>
        <begin position="229"/>
        <end position="247"/>
    </location>
</feature>